<organism evidence="1 2">
    <name type="scientific">Portunus trituberculatus</name>
    <name type="common">Swimming crab</name>
    <name type="synonym">Neptunus trituberculatus</name>
    <dbReference type="NCBI Taxonomy" id="210409"/>
    <lineage>
        <taxon>Eukaryota</taxon>
        <taxon>Metazoa</taxon>
        <taxon>Ecdysozoa</taxon>
        <taxon>Arthropoda</taxon>
        <taxon>Crustacea</taxon>
        <taxon>Multicrustacea</taxon>
        <taxon>Malacostraca</taxon>
        <taxon>Eumalacostraca</taxon>
        <taxon>Eucarida</taxon>
        <taxon>Decapoda</taxon>
        <taxon>Pleocyemata</taxon>
        <taxon>Brachyura</taxon>
        <taxon>Eubrachyura</taxon>
        <taxon>Portunoidea</taxon>
        <taxon>Portunidae</taxon>
        <taxon>Portuninae</taxon>
        <taxon>Portunus</taxon>
    </lineage>
</organism>
<evidence type="ECO:0000313" key="1">
    <source>
        <dbReference type="EMBL" id="MPC49173.1"/>
    </source>
</evidence>
<keyword evidence="2" id="KW-1185">Reference proteome</keyword>
<dbReference type="Proteomes" id="UP000324222">
    <property type="component" value="Unassembled WGS sequence"/>
</dbReference>
<evidence type="ECO:0000313" key="2">
    <source>
        <dbReference type="Proteomes" id="UP000324222"/>
    </source>
</evidence>
<dbReference type="EMBL" id="VSRR010008713">
    <property type="protein sequence ID" value="MPC49173.1"/>
    <property type="molecule type" value="Genomic_DNA"/>
</dbReference>
<dbReference type="AlphaFoldDB" id="A0A5B7FW30"/>
<reference evidence="1 2" key="1">
    <citation type="submission" date="2019-05" db="EMBL/GenBank/DDBJ databases">
        <title>Another draft genome of Portunus trituberculatus and its Hox gene families provides insights of decapod evolution.</title>
        <authorList>
            <person name="Jeong J.-H."/>
            <person name="Song I."/>
            <person name="Kim S."/>
            <person name="Choi T."/>
            <person name="Kim D."/>
            <person name="Ryu S."/>
            <person name="Kim W."/>
        </authorList>
    </citation>
    <scope>NUCLEOTIDE SEQUENCE [LARGE SCALE GENOMIC DNA]</scope>
    <source>
        <tissue evidence="1">Muscle</tissue>
    </source>
</reference>
<sequence>MSERGKCGEFVRRITSETSGTVEAVVRSCCCCSPVLWSRAAPPGGVFVAPSMLTDLSPISVFLLWLRVDECGVMAAVMVRRQ</sequence>
<proteinExistence type="predicted"/>
<protein>
    <submittedName>
        <fullName evidence="1">Uncharacterized protein</fullName>
    </submittedName>
</protein>
<accession>A0A5B7FW30</accession>
<comment type="caution">
    <text evidence="1">The sequence shown here is derived from an EMBL/GenBank/DDBJ whole genome shotgun (WGS) entry which is preliminary data.</text>
</comment>
<gene>
    <name evidence="1" type="ORF">E2C01_042969</name>
</gene>
<name>A0A5B7FW30_PORTR</name>